<evidence type="ECO:0000256" key="1">
    <source>
        <dbReference type="ARBA" id="ARBA00038240"/>
    </source>
</evidence>
<dbReference type="PANTHER" id="PTHR21064">
    <property type="entry name" value="AMINOGLYCOSIDE PHOSPHOTRANSFERASE DOMAIN-CONTAINING PROTEIN-RELATED"/>
    <property type="match status" value="1"/>
</dbReference>
<evidence type="ECO:0000313" key="3">
    <source>
        <dbReference type="EMBL" id="PLT28210.1"/>
    </source>
</evidence>
<evidence type="ECO:0000313" key="4">
    <source>
        <dbReference type="Proteomes" id="UP000234748"/>
    </source>
</evidence>
<comment type="caution">
    <text evidence="3">The sequence shown here is derived from an EMBL/GenBank/DDBJ whole genome shotgun (WGS) entry which is preliminary data.</text>
</comment>
<protein>
    <recommendedName>
        <fullName evidence="2">Aminoglycoside phosphotransferase domain-containing protein</fullName>
    </recommendedName>
</protein>
<reference evidence="3 4" key="1">
    <citation type="submission" date="2017-11" db="EMBL/GenBank/DDBJ databases">
        <title>Comparitive Functional Genomics of Dry Heat Resistant strains isolated from the Viking Spacecraft.</title>
        <authorList>
            <person name="Seuylemezian A."/>
            <person name="Cooper K."/>
            <person name="Vaishampayan P."/>
        </authorList>
    </citation>
    <scope>NUCLEOTIDE SEQUENCE [LARGE SCALE GENOMIC DNA]</scope>
    <source>
        <strain evidence="3 4">V1-29</strain>
    </source>
</reference>
<organism evidence="3 4">
    <name type="scientific">Peribacillus deserti</name>
    <dbReference type="NCBI Taxonomy" id="673318"/>
    <lineage>
        <taxon>Bacteria</taxon>
        <taxon>Bacillati</taxon>
        <taxon>Bacillota</taxon>
        <taxon>Bacilli</taxon>
        <taxon>Bacillales</taxon>
        <taxon>Bacillaceae</taxon>
        <taxon>Peribacillus</taxon>
    </lineage>
</organism>
<dbReference type="OrthoDB" id="4030632at2"/>
<accession>A0A2N5M1H8</accession>
<dbReference type="InterPro" id="IPR050249">
    <property type="entry name" value="Pseudomonas-type_ThrB"/>
</dbReference>
<sequence length="369" mass="43662">MILHLAFVFAIINRYPCLLSNFTIIKGRFILMHLSTMKKVVGTVNSEWKSNLAEKLLEPWGFDHGSVYYIRASANFIFTFKKQGIRYYLRFNESSERTEQEIKSELKILIYLRNQGVSSVNPVKSNNRNYVEFFETEYGRFYAVVFEAMPGRTPDLEELTSHDFWRWGRALGKLHKHMAQLPKEYVYDRKGPEEAYTFIRQSLGIEDTLGLCELEKIKQDLAELVITEQNFGCIHFDFELDNLAFTDADIWMMDFDDCMNFWFAGDIVFALRDFNPLDTSSPFFTQFLEGYQSEFNLEPDFLHHIKTYQRFHDLFTYARIIRSLDITDDQENPEWLINLQNKLLIKADQYRASFKKYESCTVDSNRSCY</sequence>
<dbReference type="Pfam" id="PF01636">
    <property type="entry name" value="APH"/>
    <property type="match status" value="1"/>
</dbReference>
<proteinExistence type="inferred from homology"/>
<name>A0A2N5M1H8_9BACI</name>
<dbReference type="EMBL" id="PGUY01000063">
    <property type="protein sequence ID" value="PLT28210.1"/>
    <property type="molecule type" value="Genomic_DNA"/>
</dbReference>
<feature type="domain" description="Aminoglycoside phosphotransferase" evidence="2">
    <location>
        <begin position="75"/>
        <end position="295"/>
    </location>
</feature>
<dbReference type="AlphaFoldDB" id="A0A2N5M1H8"/>
<gene>
    <name evidence="3" type="ORF">CUU66_19910</name>
</gene>
<dbReference type="SUPFAM" id="SSF56112">
    <property type="entry name" value="Protein kinase-like (PK-like)"/>
    <property type="match status" value="1"/>
</dbReference>
<dbReference type="InterPro" id="IPR011009">
    <property type="entry name" value="Kinase-like_dom_sf"/>
</dbReference>
<dbReference type="Proteomes" id="UP000234748">
    <property type="component" value="Unassembled WGS sequence"/>
</dbReference>
<dbReference type="Gene3D" id="3.90.1200.10">
    <property type="match status" value="1"/>
</dbReference>
<keyword evidence="4" id="KW-1185">Reference proteome</keyword>
<dbReference type="PANTHER" id="PTHR21064:SF6">
    <property type="entry name" value="AMINOGLYCOSIDE PHOSPHOTRANSFERASE DOMAIN-CONTAINING PROTEIN"/>
    <property type="match status" value="1"/>
</dbReference>
<dbReference type="GO" id="GO:0019202">
    <property type="term" value="F:amino acid kinase activity"/>
    <property type="evidence" value="ECO:0007669"/>
    <property type="project" value="TreeGrafter"/>
</dbReference>
<comment type="similarity">
    <text evidence="1">Belongs to the pseudomonas-type ThrB family.</text>
</comment>
<dbReference type="InterPro" id="IPR002575">
    <property type="entry name" value="Aminoglycoside_PTrfase"/>
</dbReference>
<evidence type="ECO:0000259" key="2">
    <source>
        <dbReference type="Pfam" id="PF01636"/>
    </source>
</evidence>